<accession>F2L3C7</accession>
<dbReference type="Pfam" id="PF14947">
    <property type="entry name" value="HTH_45"/>
    <property type="match status" value="1"/>
</dbReference>
<dbReference type="Proteomes" id="UP000008138">
    <property type="component" value="Chromosome"/>
</dbReference>
<dbReference type="Gene3D" id="1.10.10.10">
    <property type="entry name" value="Winged helix-like DNA-binding domain superfamily/Winged helix DNA-binding domain"/>
    <property type="match status" value="1"/>
</dbReference>
<protein>
    <recommendedName>
        <fullName evidence="1">ArnR1-like winged helix-turn-helix domain-containing protein</fullName>
    </recommendedName>
</protein>
<dbReference type="eggNOG" id="arCOG01062">
    <property type="taxonomic scope" value="Archaea"/>
</dbReference>
<sequence length="93" mass="10806">MSGEEDFLPDFYVLARILALVRNGVRKRRSLALMSGLNYRSFQRYLDYLVEKGLVRDGAEITLTPKGAEILDRLEDLIKEISSRENPFDTKRR</sequence>
<dbReference type="InterPro" id="IPR036388">
    <property type="entry name" value="WH-like_DNA-bd_sf"/>
</dbReference>
<gene>
    <name evidence="2" type="ordered locus">TUZN_0490</name>
</gene>
<dbReference type="InterPro" id="IPR036390">
    <property type="entry name" value="WH_DNA-bd_sf"/>
</dbReference>
<dbReference type="InterPro" id="IPR038723">
    <property type="entry name" value="ArnR1-like_HTH"/>
</dbReference>
<evidence type="ECO:0000313" key="3">
    <source>
        <dbReference type="Proteomes" id="UP000008138"/>
    </source>
</evidence>
<dbReference type="GeneID" id="10360035"/>
<evidence type="ECO:0000313" key="2">
    <source>
        <dbReference type="EMBL" id="AEA11986.1"/>
    </source>
</evidence>
<feature type="domain" description="ArnR1-like winged helix-turn-helix" evidence="1">
    <location>
        <begin position="13"/>
        <end position="80"/>
    </location>
</feature>
<dbReference type="STRING" id="999630.TUZN_0490"/>
<evidence type="ECO:0000259" key="1">
    <source>
        <dbReference type="Pfam" id="PF14947"/>
    </source>
</evidence>
<dbReference type="EMBL" id="CP002590">
    <property type="protein sequence ID" value="AEA11986.1"/>
    <property type="molecule type" value="Genomic_DNA"/>
</dbReference>
<organism evidence="2 3">
    <name type="scientific">Thermoproteus uzoniensis (strain 768-20)</name>
    <dbReference type="NCBI Taxonomy" id="999630"/>
    <lineage>
        <taxon>Archaea</taxon>
        <taxon>Thermoproteota</taxon>
        <taxon>Thermoprotei</taxon>
        <taxon>Thermoproteales</taxon>
        <taxon>Thermoproteaceae</taxon>
        <taxon>Thermoproteus</taxon>
    </lineage>
</organism>
<dbReference type="OrthoDB" id="24028at2157"/>
<name>F2L3C7_THEU7</name>
<keyword evidence="3" id="KW-1185">Reference proteome</keyword>
<dbReference type="RefSeq" id="WP_013679322.1">
    <property type="nucleotide sequence ID" value="NC_015315.1"/>
</dbReference>
<proteinExistence type="predicted"/>
<dbReference type="SUPFAM" id="SSF46785">
    <property type="entry name" value="Winged helix' DNA-binding domain"/>
    <property type="match status" value="1"/>
</dbReference>
<dbReference type="HOGENOM" id="CLU_179023_1_0_2"/>
<reference evidence="2 3" key="1">
    <citation type="journal article" date="2011" name="J. Bacteriol.">
        <title>Complete genome sequence of the thermoacidophilic crenarchaeon Thermoproteus uzoniensis 768-20.</title>
        <authorList>
            <person name="Mardanov A.V."/>
            <person name="Gumerov V.M."/>
            <person name="Beletsky A.V."/>
            <person name="Prokofeva M.I."/>
            <person name="Bonch-Osmolovskaya E.A."/>
            <person name="Ravin N.V."/>
            <person name="Skryabin K.G."/>
        </authorList>
    </citation>
    <scope>NUCLEOTIDE SEQUENCE [LARGE SCALE GENOMIC DNA]</scope>
    <source>
        <strain evidence="2 3">768-20</strain>
    </source>
</reference>
<reference key="2">
    <citation type="submission" date="2011-03" db="EMBL/GenBank/DDBJ databases">
        <title>Complete genome sequence of the thermoacidophilic crenarchaeon Thermoproteus uzoniensis 768-20.</title>
        <authorList>
            <person name="Mardanov A.V."/>
            <person name="Gumerov V.M."/>
            <person name="Beletsky A.V."/>
            <person name="Prokofeva M.I."/>
            <person name="Bonch-Osmolovskaya E.A."/>
            <person name="Ravin N.V."/>
            <person name="Skryabin K.G."/>
        </authorList>
    </citation>
    <scope>NUCLEOTIDE SEQUENCE</scope>
    <source>
        <strain>768-20</strain>
    </source>
</reference>
<dbReference type="AlphaFoldDB" id="F2L3C7"/>
<dbReference type="KEGG" id="tuz:TUZN_0490"/>